<keyword evidence="2" id="KW-0813">Transport</keyword>
<dbReference type="SUPFAM" id="SSF52540">
    <property type="entry name" value="P-loop containing nucleoside triphosphate hydrolases"/>
    <property type="match status" value="1"/>
</dbReference>
<dbReference type="PROSITE" id="PS00211">
    <property type="entry name" value="ABC_TRANSPORTER_1"/>
    <property type="match status" value="1"/>
</dbReference>
<sequence>MTTLEMTNVTYAYTSGSKQQRILNDVSMQFEAGRFYAILGESGSGKTTALSLLSGLDSPTEGQITYQGRDIRKIGLTTYRSRHAATVFQSFNLLTYMNALDNVIVALELSGQRIKGKKKHAQNLLEQVGIDEAHATKNVLQLSGGQQQRVAIARALATEAPIILADEPTGALDEKTATDIIRLFQELAHRSNRCIIAVTHSAEVARAADHIIELKKQRFIEKKRVIEGEVVPAR</sequence>
<dbReference type="InterPro" id="IPR017871">
    <property type="entry name" value="ABC_transporter-like_CS"/>
</dbReference>
<dbReference type="InterPro" id="IPR017911">
    <property type="entry name" value="MacB-like_ATP-bd"/>
</dbReference>
<accession>A0A653I8N1</accession>
<dbReference type="FunFam" id="3.40.50.300:FF:000056">
    <property type="entry name" value="Cell division ATP-binding protein FtsE"/>
    <property type="match status" value="1"/>
</dbReference>
<reference evidence="6 7" key="1">
    <citation type="submission" date="2019-10" db="EMBL/GenBank/DDBJ databases">
        <authorList>
            <person name="Karimi E."/>
        </authorList>
    </citation>
    <scope>NUCLEOTIDE SEQUENCE [LARGE SCALE GENOMIC DNA]</scope>
    <source>
        <strain evidence="6">Exiguobacterium sp. 9Y</strain>
    </source>
</reference>
<name>A0A653I8N1_9BACL</name>
<dbReference type="SMART" id="SM00382">
    <property type="entry name" value="AAA"/>
    <property type="match status" value="1"/>
</dbReference>
<dbReference type="GO" id="GO:0005524">
    <property type="term" value="F:ATP binding"/>
    <property type="evidence" value="ECO:0007669"/>
    <property type="project" value="UniProtKB-KW"/>
</dbReference>
<keyword evidence="3" id="KW-0547">Nucleotide-binding</keyword>
<evidence type="ECO:0000259" key="5">
    <source>
        <dbReference type="PROSITE" id="PS50893"/>
    </source>
</evidence>
<dbReference type="RefSeq" id="WP_029331118.1">
    <property type="nucleotide sequence ID" value="NZ_LR732311.1"/>
</dbReference>
<keyword evidence="4" id="KW-0067">ATP-binding</keyword>
<evidence type="ECO:0000256" key="2">
    <source>
        <dbReference type="ARBA" id="ARBA00022448"/>
    </source>
</evidence>
<dbReference type="AlphaFoldDB" id="A0A653I8N1"/>
<evidence type="ECO:0000313" key="7">
    <source>
        <dbReference type="Proteomes" id="UP000439752"/>
    </source>
</evidence>
<dbReference type="CDD" id="cd03255">
    <property type="entry name" value="ABC_MJ0796_LolCDE_FtsE"/>
    <property type="match status" value="1"/>
</dbReference>
<protein>
    <submittedName>
        <fullName evidence="6">Putative ABC transporter (ATPase component)</fullName>
    </submittedName>
</protein>
<dbReference type="PROSITE" id="PS50893">
    <property type="entry name" value="ABC_TRANSPORTER_2"/>
    <property type="match status" value="1"/>
</dbReference>
<dbReference type="InterPro" id="IPR027417">
    <property type="entry name" value="P-loop_NTPase"/>
</dbReference>
<evidence type="ECO:0000256" key="4">
    <source>
        <dbReference type="ARBA" id="ARBA00022840"/>
    </source>
</evidence>
<comment type="similarity">
    <text evidence="1">Belongs to the ABC transporter superfamily.</text>
</comment>
<dbReference type="Pfam" id="PF00005">
    <property type="entry name" value="ABC_tran"/>
    <property type="match status" value="1"/>
</dbReference>
<dbReference type="EMBL" id="CABWKQ010000013">
    <property type="protein sequence ID" value="VWX35091.1"/>
    <property type="molecule type" value="Genomic_DNA"/>
</dbReference>
<dbReference type="PANTHER" id="PTHR42798:SF6">
    <property type="entry name" value="CELL DIVISION ATP-BINDING PROTEIN FTSE"/>
    <property type="match status" value="1"/>
</dbReference>
<proteinExistence type="inferred from homology"/>
<dbReference type="InterPro" id="IPR003593">
    <property type="entry name" value="AAA+_ATPase"/>
</dbReference>
<dbReference type="Gene3D" id="3.40.50.300">
    <property type="entry name" value="P-loop containing nucleotide triphosphate hydrolases"/>
    <property type="match status" value="1"/>
</dbReference>
<dbReference type="PANTHER" id="PTHR42798">
    <property type="entry name" value="LIPOPROTEIN-RELEASING SYSTEM ATP-BINDING PROTEIN LOLD"/>
    <property type="match status" value="1"/>
</dbReference>
<evidence type="ECO:0000256" key="3">
    <source>
        <dbReference type="ARBA" id="ARBA00022741"/>
    </source>
</evidence>
<evidence type="ECO:0000313" key="6">
    <source>
        <dbReference type="EMBL" id="VWX35091.1"/>
    </source>
</evidence>
<keyword evidence="7" id="KW-1185">Reference proteome</keyword>
<dbReference type="GO" id="GO:0016887">
    <property type="term" value="F:ATP hydrolysis activity"/>
    <property type="evidence" value="ECO:0007669"/>
    <property type="project" value="InterPro"/>
</dbReference>
<dbReference type="Proteomes" id="UP000439752">
    <property type="component" value="Unassembled WGS sequence"/>
</dbReference>
<dbReference type="GO" id="GO:0005886">
    <property type="term" value="C:plasma membrane"/>
    <property type="evidence" value="ECO:0007669"/>
    <property type="project" value="UniProtKB-ARBA"/>
</dbReference>
<organism evidence="6 7">
    <name type="scientific">Exiguobacterium oxidotolerans</name>
    <dbReference type="NCBI Taxonomy" id="223958"/>
    <lineage>
        <taxon>Bacteria</taxon>
        <taxon>Bacillati</taxon>
        <taxon>Bacillota</taxon>
        <taxon>Bacilli</taxon>
        <taxon>Bacillales</taxon>
        <taxon>Bacillales Family XII. Incertae Sedis</taxon>
        <taxon>Exiguobacterium</taxon>
    </lineage>
</organism>
<evidence type="ECO:0000256" key="1">
    <source>
        <dbReference type="ARBA" id="ARBA00005417"/>
    </source>
</evidence>
<gene>
    <name evidence="6" type="primary">yclH</name>
    <name evidence="6" type="ORF">EXIGUO9Y_200062</name>
</gene>
<dbReference type="InterPro" id="IPR003439">
    <property type="entry name" value="ABC_transporter-like_ATP-bd"/>
</dbReference>
<feature type="domain" description="ABC transporter" evidence="5">
    <location>
        <begin position="4"/>
        <end position="233"/>
    </location>
</feature>